<dbReference type="RefSeq" id="WP_306851115.1">
    <property type="nucleotide sequence ID" value="NZ_JAUSSK010000004.1"/>
</dbReference>
<proteinExistence type="predicted"/>
<gene>
    <name evidence="2" type="ORF">J2T07_003196</name>
</gene>
<dbReference type="EMBL" id="JAUSSK010000004">
    <property type="protein sequence ID" value="MDQ0010990.1"/>
    <property type="molecule type" value="Genomic_DNA"/>
</dbReference>
<comment type="caution">
    <text evidence="2">The sequence shown here is derived from an EMBL/GenBank/DDBJ whole genome shotgun (WGS) entry which is preliminary data.</text>
</comment>
<protein>
    <submittedName>
        <fullName evidence="2">Uncharacterized protein</fullName>
    </submittedName>
</protein>
<feature type="transmembrane region" description="Helical" evidence="1">
    <location>
        <begin position="32"/>
        <end position="52"/>
    </location>
</feature>
<evidence type="ECO:0000313" key="3">
    <source>
        <dbReference type="Proteomes" id="UP001237737"/>
    </source>
</evidence>
<organism evidence="2 3">
    <name type="scientific">Luteibacter jiangsuensis</name>
    <dbReference type="NCBI Taxonomy" id="637577"/>
    <lineage>
        <taxon>Bacteria</taxon>
        <taxon>Pseudomonadati</taxon>
        <taxon>Pseudomonadota</taxon>
        <taxon>Gammaproteobacteria</taxon>
        <taxon>Lysobacterales</taxon>
        <taxon>Rhodanobacteraceae</taxon>
        <taxon>Luteibacter</taxon>
    </lineage>
</organism>
<reference evidence="2 3" key="1">
    <citation type="submission" date="2023-07" db="EMBL/GenBank/DDBJ databases">
        <title>Sorghum-associated microbial communities from plants grown in Nebraska, USA.</title>
        <authorList>
            <person name="Schachtman D."/>
        </authorList>
    </citation>
    <scope>NUCLEOTIDE SEQUENCE [LARGE SCALE GENOMIC DNA]</scope>
    <source>
        <strain evidence="2 3">CC60</strain>
    </source>
</reference>
<keyword evidence="1" id="KW-1133">Transmembrane helix</keyword>
<keyword evidence="3" id="KW-1185">Reference proteome</keyword>
<keyword evidence="1" id="KW-0812">Transmembrane</keyword>
<evidence type="ECO:0000256" key="1">
    <source>
        <dbReference type="SAM" id="Phobius"/>
    </source>
</evidence>
<accession>A0ABT9T1Y6</accession>
<evidence type="ECO:0000313" key="2">
    <source>
        <dbReference type="EMBL" id="MDQ0010990.1"/>
    </source>
</evidence>
<keyword evidence="1" id="KW-0472">Membrane</keyword>
<name>A0ABT9T1Y6_9GAMM</name>
<dbReference type="Proteomes" id="UP001237737">
    <property type="component" value="Unassembled WGS sequence"/>
</dbReference>
<sequence length="54" mass="5863">MKRLTRLYVPAQWEAALVAVVVPCTGRRRDMAVMAAVVFAVVSAAVAAAFFFHP</sequence>